<dbReference type="GO" id="GO:0016197">
    <property type="term" value="P:endosomal transport"/>
    <property type="evidence" value="ECO:0007669"/>
    <property type="project" value="TreeGrafter"/>
</dbReference>
<protein>
    <submittedName>
        <fullName evidence="4">Uncharacterized protein</fullName>
    </submittedName>
</protein>
<proteinExistence type="predicted"/>
<dbReference type="SMART" id="SM00054">
    <property type="entry name" value="EFh"/>
    <property type="match status" value="3"/>
</dbReference>
<dbReference type="AlphaFoldDB" id="A0AA86VM11"/>
<dbReference type="EMBL" id="OY731406">
    <property type="protein sequence ID" value="CAJ1973132.1"/>
    <property type="molecule type" value="Genomic_DNA"/>
</dbReference>
<dbReference type="GO" id="GO:0005634">
    <property type="term" value="C:nucleus"/>
    <property type="evidence" value="ECO:0007669"/>
    <property type="project" value="TreeGrafter"/>
</dbReference>
<dbReference type="Gramene" id="rna-AYBTSS11_LOCUS25192">
    <property type="protein sequence ID" value="CAJ1973132.1"/>
    <property type="gene ID" value="gene-AYBTSS11_LOCUS25192"/>
</dbReference>
<organism evidence="4 5">
    <name type="scientific">Sphenostylis stenocarpa</name>
    <dbReference type="NCBI Taxonomy" id="92480"/>
    <lineage>
        <taxon>Eukaryota</taxon>
        <taxon>Viridiplantae</taxon>
        <taxon>Streptophyta</taxon>
        <taxon>Embryophyta</taxon>
        <taxon>Tracheophyta</taxon>
        <taxon>Spermatophyta</taxon>
        <taxon>Magnoliopsida</taxon>
        <taxon>eudicotyledons</taxon>
        <taxon>Gunneridae</taxon>
        <taxon>Pentapetalae</taxon>
        <taxon>rosids</taxon>
        <taxon>fabids</taxon>
        <taxon>Fabales</taxon>
        <taxon>Fabaceae</taxon>
        <taxon>Papilionoideae</taxon>
        <taxon>50 kb inversion clade</taxon>
        <taxon>NPAAA clade</taxon>
        <taxon>indigoferoid/millettioid clade</taxon>
        <taxon>Phaseoleae</taxon>
        <taxon>Sphenostylis</taxon>
    </lineage>
</organism>
<accession>A0AA86VM11</accession>
<dbReference type="PROSITE" id="PS50031">
    <property type="entry name" value="EH"/>
    <property type="match status" value="1"/>
</dbReference>
<dbReference type="GO" id="GO:0006897">
    <property type="term" value="P:endocytosis"/>
    <property type="evidence" value="ECO:0007669"/>
    <property type="project" value="TreeGrafter"/>
</dbReference>
<evidence type="ECO:0000313" key="5">
    <source>
        <dbReference type="Proteomes" id="UP001189624"/>
    </source>
</evidence>
<dbReference type="GO" id="GO:0005886">
    <property type="term" value="C:plasma membrane"/>
    <property type="evidence" value="ECO:0007669"/>
    <property type="project" value="TreeGrafter"/>
</dbReference>
<evidence type="ECO:0000259" key="3">
    <source>
        <dbReference type="PROSITE" id="PS50222"/>
    </source>
</evidence>
<dbReference type="SMART" id="SM00027">
    <property type="entry name" value="EH"/>
    <property type="match status" value="1"/>
</dbReference>
<dbReference type="InterPro" id="IPR002048">
    <property type="entry name" value="EF_hand_dom"/>
</dbReference>
<dbReference type="GO" id="GO:0005737">
    <property type="term" value="C:cytoplasm"/>
    <property type="evidence" value="ECO:0007669"/>
    <property type="project" value="TreeGrafter"/>
</dbReference>
<dbReference type="Proteomes" id="UP001189624">
    <property type="component" value="Chromosome 9"/>
</dbReference>
<dbReference type="InterPro" id="IPR000261">
    <property type="entry name" value="EH_dom"/>
</dbReference>
<dbReference type="PANTHER" id="PTHR11216">
    <property type="entry name" value="EH DOMAIN"/>
    <property type="match status" value="1"/>
</dbReference>
<dbReference type="PROSITE" id="PS50222">
    <property type="entry name" value="EF_HAND_2"/>
    <property type="match status" value="2"/>
</dbReference>
<dbReference type="InterPro" id="IPR011992">
    <property type="entry name" value="EF-hand-dom_pair"/>
</dbReference>
<dbReference type="Pfam" id="PF13202">
    <property type="entry name" value="EF-hand_5"/>
    <property type="match status" value="1"/>
</dbReference>
<dbReference type="GO" id="GO:0005509">
    <property type="term" value="F:calcium ion binding"/>
    <property type="evidence" value="ECO:0007669"/>
    <property type="project" value="InterPro"/>
</dbReference>
<dbReference type="PANTHER" id="PTHR11216:SF137">
    <property type="entry name" value="CALCIUM-BINDING EF HAND FAMILY PROTEIN"/>
    <property type="match status" value="1"/>
</dbReference>
<evidence type="ECO:0000313" key="4">
    <source>
        <dbReference type="EMBL" id="CAJ1973132.1"/>
    </source>
</evidence>
<dbReference type="Pfam" id="PF12763">
    <property type="entry name" value="EH"/>
    <property type="match status" value="1"/>
</dbReference>
<feature type="region of interest" description="Disordered" evidence="1">
    <location>
        <begin position="346"/>
        <end position="390"/>
    </location>
</feature>
<name>A0AA86VM11_9FABA</name>
<sequence length="445" mass="46540">MAGPNTDQFEAFFRRADLDGDGRISGAEAVSFFKGSNLPKQVLAQVWAYADQAKTGFLGRAEFFNALRLVTVAQSRRDLTPDIVKAALYGPAAAKIPAPQINLAAVPQPRQSSIPGAGSVGQMGVTAPNSAQGFAYRGQGLAGPGANPQYYPLQQSPAMRPPQAMPFTGAPRPQQGVASADIPRGVNMGGHNFSNPGISNDWNNAKIGMVANRPAGMNPSAVLPTSQSPVSPIPQSSPVSLMPQSSPVSPMPQSSPVSPMPQSSPVSPMPQSTTINTKALGVSGNGFSSNSVLGNDFFSAATPKQEPAGHSYSVTNVSSAIVPVSTGPQPASKQNSLDSLQSAFSSVLPSNSQFQRPQPPSNTSQIISPQASSSPQTPSGMTVGLGNANSDNVQLSWPKMKPTDVQKYTKVFLEVDTDRDGKITGEQARSLFLSWRLPIGKPVSF</sequence>
<feature type="domain" description="EF-hand" evidence="3">
    <location>
        <begin position="403"/>
        <end position="438"/>
    </location>
</feature>
<reference evidence="4" key="1">
    <citation type="submission" date="2023-10" db="EMBL/GenBank/DDBJ databases">
        <authorList>
            <person name="Domelevo Entfellner J.-B."/>
        </authorList>
    </citation>
    <scope>NUCLEOTIDE SEQUENCE</scope>
</reference>
<evidence type="ECO:0000259" key="2">
    <source>
        <dbReference type="PROSITE" id="PS50031"/>
    </source>
</evidence>
<feature type="domain" description="EH" evidence="2">
    <location>
        <begin position="5"/>
        <end position="95"/>
    </location>
</feature>
<feature type="region of interest" description="Disordered" evidence="1">
    <location>
        <begin position="222"/>
        <end position="274"/>
    </location>
</feature>
<feature type="domain" description="EF-hand" evidence="3">
    <location>
        <begin position="4"/>
        <end position="39"/>
    </location>
</feature>
<dbReference type="Gene3D" id="1.10.238.10">
    <property type="entry name" value="EF-hand"/>
    <property type="match status" value="2"/>
</dbReference>
<feature type="compositionally biased region" description="Low complexity" evidence="1">
    <location>
        <begin position="363"/>
        <end position="379"/>
    </location>
</feature>
<dbReference type="CDD" id="cd00052">
    <property type="entry name" value="EH"/>
    <property type="match status" value="1"/>
</dbReference>
<keyword evidence="5" id="KW-1185">Reference proteome</keyword>
<evidence type="ECO:0000256" key="1">
    <source>
        <dbReference type="SAM" id="MobiDB-lite"/>
    </source>
</evidence>
<gene>
    <name evidence="4" type="ORF">AYBTSS11_LOCUS25192</name>
</gene>
<feature type="compositionally biased region" description="Polar residues" evidence="1">
    <location>
        <begin position="346"/>
        <end position="356"/>
    </location>
</feature>
<feature type="compositionally biased region" description="Low complexity" evidence="1">
    <location>
        <begin position="226"/>
        <end position="272"/>
    </location>
</feature>
<dbReference type="SUPFAM" id="SSF47473">
    <property type="entry name" value="EF-hand"/>
    <property type="match status" value="2"/>
</dbReference>